<dbReference type="PANTHER" id="PTHR10891">
    <property type="entry name" value="EF-HAND CALCIUM-BINDING DOMAIN CONTAINING PROTEIN"/>
    <property type="match status" value="1"/>
</dbReference>
<evidence type="ECO:0000256" key="2">
    <source>
        <dbReference type="ARBA" id="ARBA00022737"/>
    </source>
</evidence>
<dbReference type="CDD" id="cd00051">
    <property type="entry name" value="EFh"/>
    <property type="match status" value="1"/>
</dbReference>
<dbReference type="SMART" id="SM00054">
    <property type="entry name" value="EFh"/>
    <property type="match status" value="2"/>
</dbReference>
<proteinExistence type="predicted"/>
<keyword evidence="4" id="KW-0472">Membrane</keyword>
<accession>A0A6N2B235</accession>
<name>A0A6N2B235_SOLCI</name>
<evidence type="ECO:0000256" key="1">
    <source>
        <dbReference type="ARBA" id="ARBA00022723"/>
    </source>
</evidence>
<feature type="domain" description="EF-hand" evidence="5">
    <location>
        <begin position="170"/>
        <end position="199"/>
    </location>
</feature>
<keyword evidence="4" id="KW-0812">Transmembrane</keyword>
<dbReference type="GO" id="GO:0005509">
    <property type="term" value="F:calcium ion binding"/>
    <property type="evidence" value="ECO:0007669"/>
    <property type="project" value="InterPro"/>
</dbReference>
<dbReference type="InterPro" id="IPR002048">
    <property type="entry name" value="EF_hand_dom"/>
</dbReference>
<keyword evidence="3" id="KW-0106">Calcium</keyword>
<keyword evidence="2" id="KW-0677">Repeat</keyword>
<evidence type="ECO:0000259" key="5">
    <source>
        <dbReference type="PROSITE" id="PS50222"/>
    </source>
</evidence>
<comment type="caution">
    <text evidence="6">The sequence shown here is derived from an EMBL/GenBank/DDBJ whole genome shotgun (WGS) entry which is preliminary data.</text>
</comment>
<keyword evidence="4" id="KW-1133">Transmembrane helix</keyword>
<dbReference type="PROSITE" id="PS00018">
    <property type="entry name" value="EF_HAND_1"/>
    <property type="match status" value="2"/>
</dbReference>
<dbReference type="Gene3D" id="1.10.238.10">
    <property type="entry name" value="EF-hand"/>
    <property type="match status" value="1"/>
</dbReference>
<dbReference type="SUPFAM" id="SSF47473">
    <property type="entry name" value="EF-hand"/>
    <property type="match status" value="1"/>
</dbReference>
<feature type="domain" description="EF-hand" evidence="5">
    <location>
        <begin position="132"/>
        <end position="167"/>
    </location>
</feature>
<reference evidence="6" key="1">
    <citation type="submission" date="2019-05" db="EMBL/GenBank/DDBJ databases">
        <title>The de novo reference genome and transcriptome assemblies of the wild tomato species Solanum chilense.</title>
        <authorList>
            <person name="Stam R."/>
            <person name="Nosenko T."/>
            <person name="Hoerger A.C."/>
            <person name="Stephan W."/>
            <person name="Seidel M.A."/>
            <person name="Kuhn J.M.M."/>
            <person name="Haberer G."/>
            <person name="Tellier A."/>
        </authorList>
    </citation>
    <scope>NUCLEOTIDE SEQUENCE</scope>
    <source>
        <tissue evidence="6">Mature leaves</tissue>
    </source>
</reference>
<organism evidence="6">
    <name type="scientific">Solanum chilense</name>
    <name type="common">Tomato</name>
    <name type="synonym">Lycopersicon chilense</name>
    <dbReference type="NCBI Taxonomy" id="4083"/>
    <lineage>
        <taxon>Eukaryota</taxon>
        <taxon>Viridiplantae</taxon>
        <taxon>Streptophyta</taxon>
        <taxon>Embryophyta</taxon>
        <taxon>Tracheophyta</taxon>
        <taxon>Spermatophyta</taxon>
        <taxon>Magnoliopsida</taxon>
        <taxon>eudicotyledons</taxon>
        <taxon>Gunneridae</taxon>
        <taxon>Pentapetalae</taxon>
        <taxon>asterids</taxon>
        <taxon>lamiids</taxon>
        <taxon>Solanales</taxon>
        <taxon>Solanaceae</taxon>
        <taxon>Solanoideae</taxon>
        <taxon>Solaneae</taxon>
        <taxon>Solanum</taxon>
        <taxon>Solanum subgen. Lycopersicon</taxon>
    </lineage>
</organism>
<dbReference type="InterPro" id="IPR039647">
    <property type="entry name" value="EF_hand_pair_protein_CML-like"/>
</dbReference>
<dbReference type="AlphaFoldDB" id="A0A6N2B235"/>
<gene>
    <name evidence="6" type="ORF">EJD97_019117</name>
</gene>
<feature type="transmembrane region" description="Helical" evidence="4">
    <location>
        <begin position="20"/>
        <end position="39"/>
    </location>
</feature>
<dbReference type="PROSITE" id="PS50222">
    <property type="entry name" value="EF_HAND_2"/>
    <property type="match status" value="2"/>
</dbReference>
<dbReference type="InterPro" id="IPR011992">
    <property type="entry name" value="EF-hand-dom_pair"/>
</dbReference>
<evidence type="ECO:0000256" key="4">
    <source>
        <dbReference type="SAM" id="Phobius"/>
    </source>
</evidence>
<protein>
    <recommendedName>
        <fullName evidence="5">EF-hand domain-containing protein</fullName>
    </recommendedName>
</protein>
<dbReference type="Pfam" id="PF13499">
    <property type="entry name" value="EF-hand_7"/>
    <property type="match status" value="1"/>
</dbReference>
<dbReference type="EMBL" id="RXGB01005354">
    <property type="protein sequence ID" value="TMW88030.1"/>
    <property type="molecule type" value="Genomic_DNA"/>
</dbReference>
<dbReference type="InterPro" id="IPR018247">
    <property type="entry name" value="EF_Hand_1_Ca_BS"/>
</dbReference>
<evidence type="ECO:0000313" key="6">
    <source>
        <dbReference type="EMBL" id="TMW88030.1"/>
    </source>
</evidence>
<keyword evidence="1" id="KW-0479">Metal-binding</keyword>
<sequence length="199" mass="22888">MSASNYLNRFSIKKLPVSTVPVPLVIHGLVGFFLLYIIFDWGRKFLNFLSQSQKSKSEKGNHNTTTSHHNVPYLLVDVSLYRDEVETIMGKLGIFCNPDGDKLYHERFDSDNFRDLFGDDDDDNDNDNDNSNIMQELGEAFDVFDENRDGFIDEMELQKVLCALGFKEAAELENCRKMILAFDGNKDGKIDFEEFVEMI</sequence>
<evidence type="ECO:0000256" key="3">
    <source>
        <dbReference type="ARBA" id="ARBA00022837"/>
    </source>
</evidence>